<dbReference type="STRING" id="1182545.A0A072PMI4"/>
<dbReference type="GeneID" id="25281834"/>
<dbReference type="PROSITE" id="PS00061">
    <property type="entry name" value="ADH_SHORT"/>
    <property type="match status" value="1"/>
</dbReference>
<sequence>MSYSDLKGKVFIVTGAAAGMGRDISLRLARQGAAVGLIDLRSPDETLADIEKHGGQALKFSCDVKDSKALDDIIRQVAEKFGRLDGAANMAGYVGTHSLETMTSDQWENMIGVNLTGVKNSIASELRYMKGSGSIVNASSLSGTQGHANHAAYCSSKWGVIGLSKVAAQEVGARGIRVNAVAPGFVHTALTASIMPKEQLEKTFNSHIALGRMAEPEDITRVILFLLSDEARYISSAVIHVDGGYQ</sequence>
<dbReference type="Gene3D" id="3.40.50.720">
    <property type="entry name" value="NAD(P)-binding Rossmann-like Domain"/>
    <property type="match status" value="1"/>
</dbReference>
<dbReference type="Pfam" id="PF13561">
    <property type="entry name" value="adh_short_C2"/>
    <property type="match status" value="1"/>
</dbReference>
<dbReference type="RefSeq" id="XP_013259320.1">
    <property type="nucleotide sequence ID" value="XM_013403866.1"/>
</dbReference>
<dbReference type="InterPro" id="IPR057326">
    <property type="entry name" value="KR_dom"/>
</dbReference>
<proteinExistence type="inferred from homology"/>
<evidence type="ECO:0000313" key="6">
    <source>
        <dbReference type="Proteomes" id="UP000027920"/>
    </source>
</evidence>
<dbReference type="PRINTS" id="PR00081">
    <property type="entry name" value="GDHRDH"/>
</dbReference>
<dbReference type="InterPro" id="IPR020904">
    <property type="entry name" value="Sc_DH/Rdtase_CS"/>
</dbReference>
<keyword evidence="6" id="KW-1185">Reference proteome</keyword>
<dbReference type="AlphaFoldDB" id="A0A072PMI4"/>
<keyword evidence="3" id="KW-0560">Oxidoreductase</keyword>
<evidence type="ECO:0000313" key="5">
    <source>
        <dbReference type="EMBL" id="KEF56730.1"/>
    </source>
</evidence>
<dbReference type="InterPro" id="IPR002347">
    <property type="entry name" value="SDR_fam"/>
</dbReference>
<evidence type="ECO:0000256" key="2">
    <source>
        <dbReference type="ARBA" id="ARBA00022857"/>
    </source>
</evidence>
<protein>
    <recommendedName>
        <fullName evidence="4">Ketoreductase domain-containing protein</fullName>
    </recommendedName>
</protein>
<keyword evidence="2" id="KW-0521">NADP</keyword>
<evidence type="ECO:0000256" key="3">
    <source>
        <dbReference type="ARBA" id="ARBA00023002"/>
    </source>
</evidence>
<dbReference type="EMBL" id="AMGV01000005">
    <property type="protein sequence ID" value="KEF56730.1"/>
    <property type="molecule type" value="Genomic_DNA"/>
</dbReference>
<dbReference type="SUPFAM" id="SSF51735">
    <property type="entry name" value="NAD(P)-binding Rossmann-fold domains"/>
    <property type="match status" value="1"/>
</dbReference>
<organism evidence="5 6">
    <name type="scientific">Exophiala aquamarina CBS 119918</name>
    <dbReference type="NCBI Taxonomy" id="1182545"/>
    <lineage>
        <taxon>Eukaryota</taxon>
        <taxon>Fungi</taxon>
        <taxon>Dikarya</taxon>
        <taxon>Ascomycota</taxon>
        <taxon>Pezizomycotina</taxon>
        <taxon>Eurotiomycetes</taxon>
        <taxon>Chaetothyriomycetidae</taxon>
        <taxon>Chaetothyriales</taxon>
        <taxon>Herpotrichiellaceae</taxon>
        <taxon>Exophiala</taxon>
    </lineage>
</organism>
<gene>
    <name evidence="5" type="ORF">A1O9_06920</name>
</gene>
<dbReference type="SMART" id="SM00822">
    <property type="entry name" value="PKS_KR"/>
    <property type="match status" value="1"/>
</dbReference>
<dbReference type="InterPro" id="IPR036291">
    <property type="entry name" value="NAD(P)-bd_dom_sf"/>
</dbReference>
<accession>A0A072PMI4</accession>
<dbReference type="Proteomes" id="UP000027920">
    <property type="component" value="Unassembled WGS sequence"/>
</dbReference>
<dbReference type="PANTHER" id="PTHR42760:SF133">
    <property type="entry name" value="3-OXOACYL-[ACYL-CARRIER-PROTEIN] REDUCTASE"/>
    <property type="match status" value="1"/>
</dbReference>
<evidence type="ECO:0000259" key="4">
    <source>
        <dbReference type="SMART" id="SM00822"/>
    </source>
</evidence>
<dbReference type="OrthoDB" id="1669814at2759"/>
<dbReference type="FunFam" id="3.40.50.720:FF:000084">
    <property type="entry name" value="Short-chain dehydrogenase reductase"/>
    <property type="match status" value="1"/>
</dbReference>
<comment type="caution">
    <text evidence="5">The sequence shown here is derived from an EMBL/GenBank/DDBJ whole genome shotgun (WGS) entry which is preliminary data.</text>
</comment>
<dbReference type="GO" id="GO:0016616">
    <property type="term" value="F:oxidoreductase activity, acting on the CH-OH group of donors, NAD or NADP as acceptor"/>
    <property type="evidence" value="ECO:0007669"/>
    <property type="project" value="UniProtKB-ARBA"/>
</dbReference>
<dbReference type="PRINTS" id="PR00080">
    <property type="entry name" value="SDRFAMILY"/>
</dbReference>
<name>A0A072PMI4_9EURO</name>
<dbReference type="PANTHER" id="PTHR42760">
    <property type="entry name" value="SHORT-CHAIN DEHYDROGENASES/REDUCTASES FAMILY MEMBER"/>
    <property type="match status" value="1"/>
</dbReference>
<dbReference type="HOGENOM" id="CLU_010194_1_0_1"/>
<reference evidence="5 6" key="1">
    <citation type="submission" date="2013-03" db="EMBL/GenBank/DDBJ databases">
        <title>The Genome Sequence of Exophiala aquamarina CBS 119918.</title>
        <authorList>
            <consortium name="The Broad Institute Genomics Platform"/>
            <person name="Cuomo C."/>
            <person name="de Hoog S."/>
            <person name="Gorbushina A."/>
            <person name="Walker B."/>
            <person name="Young S.K."/>
            <person name="Zeng Q."/>
            <person name="Gargeya S."/>
            <person name="Fitzgerald M."/>
            <person name="Haas B."/>
            <person name="Abouelleil A."/>
            <person name="Allen A.W."/>
            <person name="Alvarado L."/>
            <person name="Arachchi H.M."/>
            <person name="Berlin A.M."/>
            <person name="Chapman S.B."/>
            <person name="Gainer-Dewar J."/>
            <person name="Goldberg J."/>
            <person name="Griggs A."/>
            <person name="Gujja S."/>
            <person name="Hansen M."/>
            <person name="Howarth C."/>
            <person name="Imamovic A."/>
            <person name="Ireland A."/>
            <person name="Larimer J."/>
            <person name="McCowan C."/>
            <person name="Murphy C."/>
            <person name="Pearson M."/>
            <person name="Poon T.W."/>
            <person name="Priest M."/>
            <person name="Roberts A."/>
            <person name="Saif S."/>
            <person name="Shea T."/>
            <person name="Sisk P."/>
            <person name="Sykes S."/>
            <person name="Wortman J."/>
            <person name="Nusbaum C."/>
            <person name="Birren B."/>
        </authorList>
    </citation>
    <scope>NUCLEOTIDE SEQUENCE [LARGE SCALE GENOMIC DNA]</scope>
    <source>
        <strain evidence="5 6">CBS 119918</strain>
    </source>
</reference>
<feature type="domain" description="Ketoreductase" evidence="4">
    <location>
        <begin position="9"/>
        <end position="186"/>
    </location>
</feature>
<evidence type="ECO:0000256" key="1">
    <source>
        <dbReference type="ARBA" id="ARBA00006484"/>
    </source>
</evidence>
<dbReference type="VEuPathDB" id="FungiDB:A1O9_06920"/>
<comment type="similarity">
    <text evidence="1">Belongs to the short-chain dehydrogenases/reductases (SDR) family.</text>
</comment>